<reference evidence="3" key="1">
    <citation type="journal article" date="2015" name="Nat. Genet.">
        <title>The genome and transcriptome of the zoonotic hookworm Ancylostoma ceylanicum identify infection-specific gene families.</title>
        <authorList>
            <person name="Schwarz E.M."/>
            <person name="Hu Y."/>
            <person name="Antoshechkin I."/>
            <person name="Miller M.M."/>
            <person name="Sternberg P.W."/>
            <person name="Aroian R.V."/>
        </authorList>
    </citation>
    <scope>NUCLEOTIDE SEQUENCE</scope>
    <source>
        <strain evidence="3">HY135</strain>
    </source>
</reference>
<keyword evidence="1" id="KW-0732">Signal</keyword>
<proteinExistence type="predicted"/>
<comment type="caution">
    <text evidence="2">The sequence shown here is derived from an EMBL/GenBank/DDBJ whole genome shotgun (WGS) entry which is preliminary data.</text>
</comment>
<evidence type="ECO:0000256" key="1">
    <source>
        <dbReference type="SAM" id="SignalP"/>
    </source>
</evidence>
<gene>
    <name evidence="2" type="primary">Acey_s0623.g780</name>
    <name evidence="2" type="synonym">ASPR-s0623.g780</name>
    <name evidence="2" type="ORF">Y032_0623g780</name>
</gene>
<protein>
    <recommendedName>
        <fullName evidence="4">SCP domain-containing protein</fullName>
    </recommendedName>
</protein>
<dbReference type="EMBL" id="JARK01000223">
    <property type="protein sequence ID" value="EYC40250.1"/>
    <property type="molecule type" value="Genomic_DNA"/>
</dbReference>
<accession>A0A016WKT2</accession>
<feature type="signal peptide" evidence="1">
    <location>
        <begin position="1"/>
        <end position="31"/>
    </location>
</feature>
<evidence type="ECO:0000313" key="3">
    <source>
        <dbReference type="Proteomes" id="UP000024635"/>
    </source>
</evidence>
<organism evidence="2 3">
    <name type="scientific">Ancylostoma ceylanicum</name>
    <dbReference type="NCBI Taxonomy" id="53326"/>
    <lineage>
        <taxon>Eukaryota</taxon>
        <taxon>Metazoa</taxon>
        <taxon>Ecdysozoa</taxon>
        <taxon>Nematoda</taxon>
        <taxon>Chromadorea</taxon>
        <taxon>Rhabditida</taxon>
        <taxon>Rhabditina</taxon>
        <taxon>Rhabditomorpha</taxon>
        <taxon>Strongyloidea</taxon>
        <taxon>Ancylostomatidae</taxon>
        <taxon>Ancylostomatinae</taxon>
        <taxon>Ancylostoma</taxon>
    </lineage>
</organism>
<dbReference type="AlphaFoldDB" id="A0A016WKT2"/>
<keyword evidence="3" id="KW-1185">Reference proteome</keyword>
<feature type="chain" id="PRO_5001494807" description="SCP domain-containing protein" evidence="1">
    <location>
        <begin position="32"/>
        <end position="161"/>
    </location>
</feature>
<dbReference type="Pfam" id="PF17641">
    <property type="entry name" value="ASPRs"/>
    <property type="match status" value="1"/>
</dbReference>
<evidence type="ECO:0008006" key="4">
    <source>
        <dbReference type="Google" id="ProtNLM"/>
    </source>
</evidence>
<dbReference type="Proteomes" id="UP000024635">
    <property type="component" value="Unassembled WGS sequence"/>
</dbReference>
<sequence>MIQGRCIIRSAVMFTACLFLVFFCLLPMTSAAKSSENKDCKGEVKDPCREDIRTLLIANITNLSTQKLVYDCDLERAIGAKLDFPEIWGEDIYDDFKNAPRTQYEERIETSNPLKPELFINKAIANWTTELEKMTGETDFGCNFRDDHGENRVACLFYHDW</sequence>
<evidence type="ECO:0000313" key="2">
    <source>
        <dbReference type="EMBL" id="EYC40250.1"/>
    </source>
</evidence>
<dbReference type="InterPro" id="IPR035109">
    <property type="entry name" value="ASPR"/>
</dbReference>
<name>A0A016WKT2_9BILA</name>